<dbReference type="Gene3D" id="3.40.190.10">
    <property type="entry name" value="Periplasmic binding protein-like II"/>
    <property type="match status" value="1"/>
</dbReference>
<organism evidence="5 6">
    <name type="scientific">Treponema parvum</name>
    <dbReference type="NCBI Taxonomy" id="138851"/>
    <lineage>
        <taxon>Bacteria</taxon>
        <taxon>Pseudomonadati</taxon>
        <taxon>Spirochaetota</taxon>
        <taxon>Spirochaetia</taxon>
        <taxon>Spirochaetales</taxon>
        <taxon>Treponemataceae</taxon>
        <taxon>Treponema</taxon>
    </lineage>
</organism>
<dbReference type="InterPro" id="IPR030678">
    <property type="entry name" value="Peptide/Ni-bd"/>
</dbReference>
<dbReference type="PANTHER" id="PTHR30290:SF9">
    <property type="entry name" value="OLIGOPEPTIDE-BINDING PROTEIN APPA"/>
    <property type="match status" value="1"/>
</dbReference>
<dbReference type="PROSITE" id="PS51257">
    <property type="entry name" value="PROKAR_LIPOPROTEIN"/>
    <property type="match status" value="1"/>
</dbReference>
<protein>
    <submittedName>
        <fullName evidence="5">ABC transporter substrate-binding protein</fullName>
    </submittedName>
</protein>
<sequence length="610" mass="69843">MKVFSAGVPKLFLLIAAFAVFSGCSKKIPEMTLEEIESARAVGNSAVISKTKSKPWRGEKFVPGKIGGDWNASIISDPKSFNQLIAERDNSTASIVSMMTTSLVDYDFVLRQWKAKAASFEIITDEAAQTLDVKYTLRGDLFWSFPDSDQKIPVTSDDIVFWYDKIEGDPVFASSAYNSQFMTMSDGASRRITIEKIDDKSFVFHFPRIIAEPLLATNRDIKPSFLYAEALKKGGAQAVKDMFNASVDVKTIPSCGMWFLIEYVPGQRLVYKRNPFYWDKDENGTAIPYKDKCIVQIVGDINTQSLLFKQGKQESHSVRPEELESLVEDQRDYTVYNAEGSLGAGFWSFNQNPKNKNEAFYKWFTLKEFRQAMSCTLNRERIIMQTYRSLAEPKYTFFPKGNPYYNEDIVLKYRYDLVKALKLLEGAGFRKDGGYLYDPDGIRVEFDLTVPSGVTTNNDIAQIISDECSKIGVKVNVRQLDFQKIVEQLTSTYDWQSLIIALGANLWPSQGSNVWPSDGNLHLWYPLQKEPATDWEARIDYLYNEGQYELHHEKAKIIWDEYQSLILEQCPLIYLVRSRAFYAIRNEWDQTNFYFDNLNGALTDNIYAAR</sequence>
<dbReference type="EMBL" id="CP054142">
    <property type="protein sequence ID" value="QTQ14345.1"/>
    <property type="molecule type" value="Genomic_DNA"/>
</dbReference>
<dbReference type="GO" id="GO:1904680">
    <property type="term" value="F:peptide transmembrane transporter activity"/>
    <property type="evidence" value="ECO:0007669"/>
    <property type="project" value="TreeGrafter"/>
</dbReference>
<dbReference type="InterPro" id="IPR000914">
    <property type="entry name" value="SBP_5_dom"/>
</dbReference>
<evidence type="ECO:0000259" key="4">
    <source>
        <dbReference type="Pfam" id="PF00496"/>
    </source>
</evidence>
<evidence type="ECO:0000256" key="2">
    <source>
        <dbReference type="ARBA" id="ARBA00022448"/>
    </source>
</evidence>
<dbReference type="Gene3D" id="3.90.76.10">
    <property type="entry name" value="Dipeptide-binding Protein, Domain 1"/>
    <property type="match status" value="1"/>
</dbReference>
<name>A0A975F435_9SPIR</name>
<dbReference type="PANTHER" id="PTHR30290">
    <property type="entry name" value="PERIPLASMIC BINDING COMPONENT OF ABC TRANSPORTER"/>
    <property type="match status" value="1"/>
</dbReference>
<reference evidence="5 6" key="1">
    <citation type="journal article" date="2021" name="Microbiol. Resour. Announc.">
        <title>Complete Genome Sequences of Three Human Oral Treponema parvum Isolates.</title>
        <authorList>
            <person name="Zeng H."/>
            <person name="Watt R.M."/>
        </authorList>
    </citation>
    <scope>NUCLEOTIDE SEQUENCE [LARGE SCALE GENOMIC DNA]</scope>
    <source>
        <strain evidence="5 6">ATCC 700770</strain>
    </source>
</reference>
<keyword evidence="2" id="KW-0813">Transport</keyword>
<dbReference type="Proteomes" id="UP000671908">
    <property type="component" value="Chromosome"/>
</dbReference>
<dbReference type="GO" id="GO:0015833">
    <property type="term" value="P:peptide transport"/>
    <property type="evidence" value="ECO:0007669"/>
    <property type="project" value="TreeGrafter"/>
</dbReference>
<feature type="domain" description="Solute-binding protein family 5" evidence="4">
    <location>
        <begin position="129"/>
        <end position="509"/>
    </location>
</feature>
<dbReference type="Gene3D" id="3.10.105.10">
    <property type="entry name" value="Dipeptide-binding Protein, Domain 3"/>
    <property type="match status" value="1"/>
</dbReference>
<comment type="similarity">
    <text evidence="1">Belongs to the bacterial solute-binding protein 5 family.</text>
</comment>
<proteinExistence type="inferred from homology"/>
<accession>A0A975F435</accession>
<evidence type="ECO:0000256" key="3">
    <source>
        <dbReference type="ARBA" id="ARBA00022729"/>
    </source>
</evidence>
<dbReference type="AlphaFoldDB" id="A0A975F435"/>
<evidence type="ECO:0000313" key="6">
    <source>
        <dbReference type="Proteomes" id="UP000671908"/>
    </source>
</evidence>
<evidence type="ECO:0000313" key="5">
    <source>
        <dbReference type="EMBL" id="QTQ14345.1"/>
    </source>
</evidence>
<dbReference type="GO" id="GO:0043190">
    <property type="term" value="C:ATP-binding cassette (ABC) transporter complex"/>
    <property type="evidence" value="ECO:0007669"/>
    <property type="project" value="InterPro"/>
</dbReference>
<dbReference type="CDD" id="cd08500">
    <property type="entry name" value="PBP2_NikA_DppA_OppA_like_4"/>
    <property type="match status" value="1"/>
</dbReference>
<dbReference type="InterPro" id="IPR039424">
    <property type="entry name" value="SBP_5"/>
</dbReference>
<dbReference type="PIRSF" id="PIRSF002741">
    <property type="entry name" value="MppA"/>
    <property type="match status" value="1"/>
</dbReference>
<dbReference type="SUPFAM" id="SSF53850">
    <property type="entry name" value="Periplasmic binding protein-like II"/>
    <property type="match status" value="1"/>
</dbReference>
<keyword evidence="3" id="KW-0732">Signal</keyword>
<dbReference type="Pfam" id="PF00496">
    <property type="entry name" value="SBP_bac_5"/>
    <property type="match status" value="1"/>
</dbReference>
<keyword evidence="6" id="KW-1185">Reference proteome</keyword>
<evidence type="ECO:0000256" key="1">
    <source>
        <dbReference type="ARBA" id="ARBA00005695"/>
    </source>
</evidence>
<dbReference type="RefSeq" id="WP_210119012.1">
    <property type="nucleotide sequence ID" value="NZ_CP054142.1"/>
</dbReference>
<dbReference type="GO" id="GO:0030288">
    <property type="term" value="C:outer membrane-bounded periplasmic space"/>
    <property type="evidence" value="ECO:0007669"/>
    <property type="project" value="UniProtKB-ARBA"/>
</dbReference>
<dbReference type="KEGG" id="tpav:HRQ91_07700"/>
<gene>
    <name evidence="5" type="ORF">HRQ91_07700</name>
</gene>